<dbReference type="AlphaFoldDB" id="A0A5S4FQV7"/>
<feature type="compositionally biased region" description="Polar residues" evidence="1">
    <location>
        <begin position="39"/>
        <end position="58"/>
    </location>
</feature>
<evidence type="ECO:0000256" key="1">
    <source>
        <dbReference type="SAM" id="MobiDB-lite"/>
    </source>
</evidence>
<accession>A0A5S4FQV7</accession>
<dbReference type="RefSeq" id="WP_138670888.1">
    <property type="nucleotide sequence ID" value="NZ_VCKY01000149.1"/>
</dbReference>
<dbReference type="CDD" id="cd00085">
    <property type="entry name" value="HNHc"/>
    <property type="match status" value="1"/>
</dbReference>
<dbReference type="Proteomes" id="UP000309128">
    <property type="component" value="Unassembled WGS sequence"/>
</dbReference>
<dbReference type="SMART" id="SM00507">
    <property type="entry name" value="HNHc"/>
    <property type="match status" value="1"/>
</dbReference>
<feature type="region of interest" description="Disordered" evidence="1">
    <location>
        <begin position="23"/>
        <end position="58"/>
    </location>
</feature>
<reference evidence="3 4" key="1">
    <citation type="submission" date="2019-05" db="EMBL/GenBank/DDBJ databases">
        <title>Draft genome sequence of Nonomuraea turkmeniaca DSM 43926.</title>
        <authorList>
            <person name="Saricaoglu S."/>
            <person name="Isik K."/>
        </authorList>
    </citation>
    <scope>NUCLEOTIDE SEQUENCE [LARGE SCALE GENOMIC DNA]</scope>
    <source>
        <strain evidence="3 4">DSM 43926</strain>
    </source>
</reference>
<evidence type="ECO:0000313" key="4">
    <source>
        <dbReference type="Proteomes" id="UP000309128"/>
    </source>
</evidence>
<dbReference type="EMBL" id="VCKY01000149">
    <property type="protein sequence ID" value="TMR11738.1"/>
    <property type="molecule type" value="Genomic_DNA"/>
</dbReference>
<proteinExistence type="predicted"/>
<organism evidence="3 4">
    <name type="scientific">Nonomuraea turkmeniaca</name>
    <dbReference type="NCBI Taxonomy" id="103838"/>
    <lineage>
        <taxon>Bacteria</taxon>
        <taxon>Bacillati</taxon>
        <taxon>Actinomycetota</taxon>
        <taxon>Actinomycetes</taxon>
        <taxon>Streptosporangiales</taxon>
        <taxon>Streptosporangiaceae</taxon>
        <taxon>Nonomuraea</taxon>
    </lineage>
</organism>
<feature type="domain" description="HNH nuclease" evidence="2">
    <location>
        <begin position="1"/>
        <end position="53"/>
    </location>
</feature>
<dbReference type="Pfam" id="PF14279">
    <property type="entry name" value="HNH_5"/>
    <property type="match status" value="1"/>
</dbReference>
<gene>
    <name evidence="3" type="ORF">ETD86_34785</name>
</gene>
<dbReference type="Gene3D" id="1.10.30.50">
    <property type="match status" value="1"/>
</dbReference>
<comment type="caution">
    <text evidence="3">The sequence shown here is derived from an EMBL/GenBank/DDBJ whole genome shotgun (WGS) entry which is preliminary data.</text>
</comment>
<keyword evidence="3" id="KW-0255">Endonuclease</keyword>
<keyword evidence="4" id="KW-1185">Reference proteome</keyword>
<keyword evidence="3" id="KW-0540">Nuclease</keyword>
<sequence>MSRHYKDTGARCVYCGQQGTTDNPITAGHIIPRARGGTNEPTNYQPECRRCNSSKGAR</sequence>
<evidence type="ECO:0000259" key="2">
    <source>
        <dbReference type="SMART" id="SM00507"/>
    </source>
</evidence>
<dbReference type="OrthoDB" id="4578716at2"/>
<keyword evidence="3" id="KW-0378">Hydrolase</keyword>
<protein>
    <submittedName>
        <fullName evidence="3">HNH endonuclease</fullName>
    </submittedName>
</protein>
<name>A0A5S4FQV7_9ACTN</name>
<dbReference type="InterPro" id="IPR029471">
    <property type="entry name" value="HNH_5"/>
</dbReference>
<dbReference type="GO" id="GO:0004519">
    <property type="term" value="F:endonuclease activity"/>
    <property type="evidence" value="ECO:0007669"/>
    <property type="project" value="UniProtKB-KW"/>
</dbReference>
<dbReference type="InterPro" id="IPR003615">
    <property type="entry name" value="HNH_nuc"/>
</dbReference>
<evidence type="ECO:0000313" key="3">
    <source>
        <dbReference type="EMBL" id="TMR11738.1"/>
    </source>
</evidence>